<keyword evidence="4 6" id="KW-1133">Transmembrane helix</keyword>
<feature type="transmembrane region" description="Helical" evidence="6">
    <location>
        <begin position="417"/>
        <end position="436"/>
    </location>
</feature>
<evidence type="ECO:0000256" key="6">
    <source>
        <dbReference type="SAM" id="Phobius"/>
    </source>
</evidence>
<dbReference type="Pfam" id="PF12832">
    <property type="entry name" value="MFS_1_like"/>
    <property type="match status" value="1"/>
</dbReference>
<dbReference type="InterPro" id="IPR036259">
    <property type="entry name" value="MFS_trans_sf"/>
</dbReference>
<name>A0AAV2BBS5_9ARAC</name>
<dbReference type="Gene3D" id="1.20.1250.20">
    <property type="entry name" value="MFS general substrate transporter like domains"/>
    <property type="match status" value="3"/>
</dbReference>
<organism evidence="8 9">
    <name type="scientific">Larinioides sclopetarius</name>
    <dbReference type="NCBI Taxonomy" id="280406"/>
    <lineage>
        <taxon>Eukaryota</taxon>
        <taxon>Metazoa</taxon>
        <taxon>Ecdysozoa</taxon>
        <taxon>Arthropoda</taxon>
        <taxon>Chelicerata</taxon>
        <taxon>Arachnida</taxon>
        <taxon>Araneae</taxon>
        <taxon>Araneomorphae</taxon>
        <taxon>Entelegynae</taxon>
        <taxon>Araneoidea</taxon>
        <taxon>Araneidae</taxon>
        <taxon>Larinioides</taxon>
    </lineage>
</organism>
<evidence type="ECO:0000256" key="5">
    <source>
        <dbReference type="ARBA" id="ARBA00023136"/>
    </source>
</evidence>
<evidence type="ECO:0000313" key="8">
    <source>
        <dbReference type="EMBL" id="CAL1293695.1"/>
    </source>
</evidence>
<keyword evidence="9" id="KW-1185">Reference proteome</keyword>
<sequence length="577" mass="64747">MMASDKNAENLEVYTISTPDSHRQNEAKKNKKFWHIDKEMLRFKWHYFLFIGAFGTCLPYITIFAQVRVGISSSALAAILTTQRCIFIFTKVAIGYIADYFNKLKATICILSLITTIFFFLLLTVPKIENGEGIINISKIVDNSTHCELFNHSETYMACEFQQNNSSGSFEITHFNRSINNDFYLVSFSHLSSFLHRCSNNNKKRAFENTSNVPDDIVLEQIKKALSFPPTPDSCKLCCELTGECQRINFDAQGNRMKEISFESNHVNNFRTYQFWLYAFLSTIGTACANGLFTLTDTACCESVQKTGAQFGRQRLWGAIGWGLMSPIGGLLNDYTGDFLASWILMAVMSFISLLNMTKLEMSKPQFSESLLKDVGAVLASKEFIVFTFCVLLNGVGTGIMWFYHVLFLTDIGGSRFLIGMVMFVQSFVGGIPFMFFSGWVIKKIGHYNVLILSLVAYCIRFFWYSRLYNPWLDLPSEVLHGFTYGLFYTNLASFAKLSAKPGTEATTQAILFTAHEGVGVGIGCIVAGVGFDTVGGRTTLLYMSIFSGCAIILSIVLHFFVKQQKGSVTITTPRNS</sequence>
<dbReference type="Proteomes" id="UP001497382">
    <property type="component" value="Unassembled WGS sequence"/>
</dbReference>
<dbReference type="PANTHER" id="PTHR16172">
    <property type="entry name" value="MAJOR FACILITATOR SUPERFAMILY DOMAIN-CONTAINING PROTEIN 6-LIKE"/>
    <property type="match status" value="1"/>
</dbReference>
<gene>
    <name evidence="8" type="ORF">LARSCL_LOCUS18347</name>
</gene>
<comment type="caution">
    <text evidence="8">The sequence shown here is derived from an EMBL/GenBank/DDBJ whole genome shotgun (WGS) entry which is preliminary data.</text>
</comment>
<dbReference type="InterPro" id="IPR051717">
    <property type="entry name" value="MFS_MFSD6"/>
</dbReference>
<feature type="transmembrane region" description="Helical" evidence="6">
    <location>
        <begin position="275"/>
        <end position="295"/>
    </location>
</feature>
<feature type="transmembrane region" description="Helical" evidence="6">
    <location>
        <begin position="339"/>
        <end position="357"/>
    </location>
</feature>
<comment type="similarity">
    <text evidence="2">Belongs to the major facilitator superfamily. MFSD6 family.</text>
</comment>
<feature type="transmembrane region" description="Helical" evidence="6">
    <location>
        <begin position="510"/>
        <end position="530"/>
    </location>
</feature>
<feature type="transmembrane region" description="Helical" evidence="6">
    <location>
        <begin position="45"/>
        <end position="65"/>
    </location>
</feature>
<feature type="transmembrane region" description="Helical" evidence="6">
    <location>
        <begin position="71"/>
        <end position="94"/>
    </location>
</feature>
<protein>
    <recommendedName>
        <fullName evidence="7">Major facilitator superfamily associated domain-containing protein</fullName>
    </recommendedName>
</protein>
<dbReference type="EMBL" id="CAXIEN010000332">
    <property type="protein sequence ID" value="CAL1293695.1"/>
    <property type="molecule type" value="Genomic_DNA"/>
</dbReference>
<keyword evidence="3 6" id="KW-0812">Transmembrane</keyword>
<dbReference type="PANTHER" id="PTHR16172:SF30">
    <property type="entry name" value="SUGAR BABY, ISOFORM C"/>
    <property type="match status" value="1"/>
</dbReference>
<proteinExistence type="inferred from homology"/>
<reference evidence="8 9" key="1">
    <citation type="submission" date="2024-04" db="EMBL/GenBank/DDBJ databases">
        <authorList>
            <person name="Rising A."/>
            <person name="Reimegard J."/>
            <person name="Sonavane S."/>
            <person name="Akerstrom W."/>
            <person name="Nylinder S."/>
            <person name="Hedman E."/>
            <person name="Kallberg Y."/>
        </authorList>
    </citation>
    <scope>NUCLEOTIDE SEQUENCE [LARGE SCALE GENOMIC DNA]</scope>
</reference>
<dbReference type="InterPro" id="IPR024989">
    <property type="entry name" value="MFS_assoc_dom"/>
</dbReference>
<feature type="transmembrane region" description="Helical" evidence="6">
    <location>
        <begin position="448"/>
        <end position="467"/>
    </location>
</feature>
<evidence type="ECO:0000259" key="7">
    <source>
        <dbReference type="Pfam" id="PF12832"/>
    </source>
</evidence>
<accession>A0AAV2BBS5</accession>
<dbReference type="GO" id="GO:0016020">
    <property type="term" value="C:membrane"/>
    <property type="evidence" value="ECO:0007669"/>
    <property type="project" value="UniProtKB-SubCell"/>
</dbReference>
<evidence type="ECO:0000313" key="9">
    <source>
        <dbReference type="Proteomes" id="UP001497382"/>
    </source>
</evidence>
<dbReference type="SUPFAM" id="SSF103473">
    <property type="entry name" value="MFS general substrate transporter"/>
    <property type="match status" value="2"/>
</dbReference>
<feature type="transmembrane region" description="Helical" evidence="6">
    <location>
        <begin position="384"/>
        <end position="405"/>
    </location>
</feature>
<feature type="transmembrane region" description="Helical" evidence="6">
    <location>
        <begin position="542"/>
        <end position="562"/>
    </location>
</feature>
<evidence type="ECO:0000256" key="2">
    <source>
        <dbReference type="ARBA" id="ARBA00005241"/>
    </source>
</evidence>
<keyword evidence="5 6" id="KW-0472">Membrane</keyword>
<evidence type="ECO:0000256" key="4">
    <source>
        <dbReference type="ARBA" id="ARBA00022989"/>
    </source>
</evidence>
<evidence type="ECO:0000256" key="3">
    <source>
        <dbReference type="ARBA" id="ARBA00022692"/>
    </source>
</evidence>
<feature type="domain" description="Major facilitator superfamily associated" evidence="7">
    <location>
        <begin position="41"/>
        <end position="540"/>
    </location>
</feature>
<comment type="subcellular location">
    <subcellularLocation>
        <location evidence="1">Membrane</location>
        <topology evidence="1">Multi-pass membrane protein</topology>
    </subcellularLocation>
</comment>
<feature type="transmembrane region" description="Helical" evidence="6">
    <location>
        <begin position="316"/>
        <end position="333"/>
    </location>
</feature>
<evidence type="ECO:0000256" key="1">
    <source>
        <dbReference type="ARBA" id="ARBA00004141"/>
    </source>
</evidence>
<dbReference type="AlphaFoldDB" id="A0AAV2BBS5"/>
<feature type="transmembrane region" description="Helical" evidence="6">
    <location>
        <begin position="479"/>
        <end position="498"/>
    </location>
</feature>
<feature type="transmembrane region" description="Helical" evidence="6">
    <location>
        <begin position="106"/>
        <end position="125"/>
    </location>
</feature>